<name>A0ABS6T0U5_9RHOB</name>
<evidence type="ECO:0000313" key="1">
    <source>
        <dbReference type="EMBL" id="MBV7378850.1"/>
    </source>
</evidence>
<dbReference type="Pfam" id="PF06620">
    <property type="entry name" value="DUF1150"/>
    <property type="match status" value="1"/>
</dbReference>
<sequence>METNYNPFPDSHNRIVYVREVAVNDLPEELQEQAGGRDTIYAVHSEDGERLALVADRNMAFVLARQNSYEPVTVH</sequence>
<evidence type="ECO:0000313" key="2">
    <source>
        <dbReference type="Proteomes" id="UP000756530"/>
    </source>
</evidence>
<dbReference type="RefSeq" id="WP_218392024.1">
    <property type="nucleotide sequence ID" value="NZ_JAHUZE010000002.1"/>
</dbReference>
<comment type="caution">
    <text evidence="1">The sequence shown here is derived from an EMBL/GenBank/DDBJ whole genome shotgun (WGS) entry which is preliminary data.</text>
</comment>
<reference evidence="1 2" key="1">
    <citation type="submission" date="2021-05" db="EMBL/GenBank/DDBJ databases">
        <title>Culturable bacteria isolated from Daya Bay.</title>
        <authorList>
            <person name="Zheng W."/>
            <person name="Yu S."/>
            <person name="Huang Y."/>
        </authorList>
    </citation>
    <scope>NUCLEOTIDE SEQUENCE [LARGE SCALE GENOMIC DNA]</scope>
    <source>
        <strain evidence="1 2">DP4N28-5</strain>
    </source>
</reference>
<keyword evidence="2" id="KW-1185">Reference proteome</keyword>
<gene>
    <name evidence="1" type="ORF">KJP28_07910</name>
</gene>
<dbReference type="EMBL" id="JAHUZE010000002">
    <property type="protein sequence ID" value="MBV7378850.1"/>
    <property type="molecule type" value="Genomic_DNA"/>
</dbReference>
<dbReference type="Proteomes" id="UP000756530">
    <property type="component" value="Unassembled WGS sequence"/>
</dbReference>
<accession>A0ABS6T0U5</accession>
<protein>
    <submittedName>
        <fullName evidence="1">DUF1150 domain-containing protein</fullName>
    </submittedName>
</protein>
<proteinExistence type="predicted"/>
<dbReference type="InterPro" id="IPR009531">
    <property type="entry name" value="DUF1150"/>
</dbReference>
<organism evidence="1 2">
    <name type="scientific">Maritimibacter dapengensis</name>
    <dbReference type="NCBI Taxonomy" id="2836868"/>
    <lineage>
        <taxon>Bacteria</taxon>
        <taxon>Pseudomonadati</taxon>
        <taxon>Pseudomonadota</taxon>
        <taxon>Alphaproteobacteria</taxon>
        <taxon>Rhodobacterales</taxon>
        <taxon>Roseobacteraceae</taxon>
        <taxon>Maritimibacter</taxon>
    </lineage>
</organism>